<accession>A0A835LT09</accession>
<reference evidence="3 4" key="1">
    <citation type="submission" date="2020-10" db="EMBL/GenBank/DDBJ databases">
        <title>The Coptis chinensis genome and diversification of protoberbering-type alkaloids.</title>
        <authorList>
            <person name="Wang B."/>
            <person name="Shu S."/>
            <person name="Song C."/>
            <person name="Liu Y."/>
        </authorList>
    </citation>
    <scope>NUCLEOTIDE SEQUENCE [LARGE SCALE GENOMIC DNA]</scope>
    <source>
        <strain evidence="3">HL-2020</strain>
        <tissue evidence="3">Leaf</tissue>
    </source>
</reference>
<gene>
    <name evidence="3" type="ORF">IFM89_027884</name>
</gene>
<feature type="repeat" description="PPR" evidence="2">
    <location>
        <begin position="72"/>
        <end position="106"/>
    </location>
</feature>
<evidence type="ECO:0000256" key="2">
    <source>
        <dbReference type="PROSITE-ProRule" id="PRU00708"/>
    </source>
</evidence>
<dbReference type="FunFam" id="1.25.40.10:FF:000196">
    <property type="entry name" value="Pentatricopeptide repeat-containing protein At4g14850"/>
    <property type="match status" value="1"/>
</dbReference>
<keyword evidence="1" id="KW-0677">Repeat</keyword>
<sequence>MHRQGMSADASTLSCALSSIRCLEKGVQLHCLAMKSGFYVYVYVGSSLTTFYGKCGHLNEAYRVFEEIPVKNVVSWTAIIAGFAQNWDVDMCLMLYYRMRCSASKPNDFTFTSLLSVCTGSGSLGQGRSAHCQTIQMGFESYIHIGNALISMYSKCGNVDEAFCIFECMRKRDLVSWNSMIAGYAQYGLAEEAIELHNEMKELKINPDAITFLGVLSSCRHAGLVEYGRICFNSMVQYGVEPDLDHYSCIVDLLGRAGMVKEANEFINKMPICPNAVIWGSLLSSCRLHGEVLIGIEAAENRLLLVPSCAATHVQLVNLYANAGRWEQVARVRKLMKDRGLKTYPGCSWIEIKNEVYKFRAEDRSNARVDEILAVVDSLIDNMRRFGHVPEVHEEETQYGVEPELDHNPCIVDLISRAGLVKEAKELINGMPVCPNAGRWEWVARVRKLMKDRGLKTYPGCSWIGI</sequence>
<organism evidence="3 4">
    <name type="scientific">Coptis chinensis</name>
    <dbReference type="NCBI Taxonomy" id="261450"/>
    <lineage>
        <taxon>Eukaryota</taxon>
        <taxon>Viridiplantae</taxon>
        <taxon>Streptophyta</taxon>
        <taxon>Embryophyta</taxon>
        <taxon>Tracheophyta</taxon>
        <taxon>Spermatophyta</taxon>
        <taxon>Magnoliopsida</taxon>
        <taxon>Ranunculales</taxon>
        <taxon>Ranunculaceae</taxon>
        <taxon>Coptidoideae</taxon>
        <taxon>Coptis</taxon>
    </lineage>
</organism>
<evidence type="ECO:0000313" key="3">
    <source>
        <dbReference type="EMBL" id="KAF9598451.1"/>
    </source>
</evidence>
<dbReference type="PANTHER" id="PTHR47926:SF438">
    <property type="entry name" value="PENTATRICOPEPTIDE REPEAT-CONTAINING PROTEIN"/>
    <property type="match status" value="1"/>
</dbReference>
<protein>
    <recommendedName>
        <fullName evidence="5">Pentatricopeptide repeat-containing protein</fullName>
    </recommendedName>
</protein>
<dbReference type="InterPro" id="IPR011990">
    <property type="entry name" value="TPR-like_helical_dom_sf"/>
</dbReference>
<feature type="repeat" description="PPR" evidence="2">
    <location>
        <begin position="173"/>
        <end position="207"/>
    </location>
</feature>
<dbReference type="AlphaFoldDB" id="A0A835LT09"/>
<proteinExistence type="predicted"/>
<dbReference type="InterPro" id="IPR002885">
    <property type="entry name" value="PPR_rpt"/>
</dbReference>
<dbReference type="Gene3D" id="1.25.40.10">
    <property type="entry name" value="Tetratricopeptide repeat domain"/>
    <property type="match status" value="3"/>
</dbReference>
<dbReference type="NCBIfam" id="TIGR00756">
    <property type="entry name" value="PPR"/>
    <property type="match status" value="2"/>
</dbReference>
<dbReference type="InterPro" id="IPR046960">
    <property type="entry name" value="PPR_At4g14850-like_plant"/>
</dbReference>
<evidence type="ECO:0000256" key="1">
    <source>
        <dbReference type="ARBA" id="ARBA00022737"/>
    </source>
</evidence>
<dbReference type="Proteomes" id="UP000631114">
    <property type="component" value="Unassembled WGS sequence"/>
</dbReference>
<dbReference type="EMBL" id="JADFTS010000007">
    <property type="protein sequence ID" value="KAF9598451.1"/>
    <property type="molecule type" value="Genomic_DNA"/>
</dbReference>
<dbReference type="GO" id="GO:0003723">
    <property type="term" value="F:RNA binding"/>
    <property type="evidence" value="ECO:0007669"/>
    <property type="project" value="InterPro"/>
</dbReference>
<dbReference type="FunFam" id="1.25.40.10:FF:000378">
    <property type="entry name" value="Pentatricopeptide repeat-containing protein mitochondrial"/>
    <property type="match status" value="1"/>
</dbReference>
<keyword evidence="4" id="KW-1185">Reference proteome</keyword>
<name>A0A835LT09_9MAGN</name>
<dbReference type="GO" id="GO:0009451">
    <property type="term" value="P:RNA modification"/>
    <property type="evidence" value="ECO:0007669"/>
    <property type="project" value="InterPro"/>
</dbReference>
<dbReference type="PANTHER" id="PTHR47926">
    <property type="entry name" value="PENTATRICOPEPTIDE REPEAT-CONTAINING PROTEIN"/>
    <property type="match status" value="1"/>
</dbReference>
<dbReference type="Pfam" id="PF12854">
    <property type="entry name" value="PPR_1"/>
    <property type="match status" value="1"/>
</dbReference>
<evidence type="ECO:0008006" key="5">
    <source>
        <dbReference type="Google" id="ProtNLM"/>
    </source>
</evidence>
<comment type="caution">
    <text evidence="3">The sequence shown here is derived from an EMBL/GenBank/DDBJ whole genome shotgun (WGS) entry which is preliminary data.</text>
</comment>
<dbReference type="Pfam" id="PF13041">
    <property type="entry name" value="PPR_2"/>
    <property type="match status" value="2"/>
</dbReference>
<dbReference type="OrthoDB" id="768257at2759"/>
<dbReference type="Pfam" id="PF20431">
    <property type="entry name" value="E_motif"/>
    <property type="match status" value="2"/>
</dbReference>
<dbReference type="InterPro" id="IPR046848">
    <property type="entry name" value="E_motif"/>
</dbReference>
<evidence type="ECO:0000313" key="4">
    <source>
        <dbReference type="Proteomes" id="UP000631114"/>
    </source>
</evidence>
<dbReference type="PROSITE" id="PS51375">
    <property type="entry name" value="PPR"/>
    <property type="match status" value="2"/>
</dbReference>